<feature type="domain" description="Origin recognition complex subunit 2 winged-helix" evidence="9">
    <location>
        <begin position="489"/>
        <end position="547"/>
    </location>
</feature>
<evidence type="ECO:0000256" key="2">
    <source>
        <dbReference type="ARBA" id="ARBA00007421"/>
    </source>
</evidence>
<organism evidence="10 11">
    <name type="scientific">Leptobrachium leishanense</name>
    <name type="common">Leishan spiny toad</name>
    <dbReference type="NCBI Taxonomy" id="445787"/>
    <lineage>
        <taxon>Eukaryota</taxon>
        <taxon>Metazoa</taxon>
        <taxon>Chordata</taxon>
        <taxon>Craniata</taxon>
        <taxon>Vertebrata</taxon>
        <taxon>Euteleostomi</taxon>
        <taxon>Amphibia</taxon>
        <taxon>Batrachia</taxon>
        <taxon>Anura</taxon>
        <taxon>Pelobatoidea</taxon>
        <taxon>Megophryidae</taxon>
        <taxon>Leptobrachium</taxon>
    </lineage>
</organism>
<evidence type="ECO:0000313" key="10">
    <source>
        <dbReference type="Ensembl" id="ENSLLEP00000001653.1"/>
    </source>
</evidence>
<dbReference type="GeneTree" id="ENSGT00390000015228"/>
<evidence type="ECO:0000259" key="8">
    <source>
        <dbReference type="Pfam" id="PF04084"/>
    </source>
</evidence>
<feature type="compositionally biased region" description="Polar residues" evidence="7">
    <location>
        <begin position="194"/>
        <end position="206"/>
    </location>
</feature>
<comment type="function">
    <text evidence="6">Component of the origin recognition complex (ORC) that binds origins of replication. DNA-binding is ATP-dependent. ORC is required to assemble the pre-replication complex necessary to initiate DNA replication.</text>
</comment>
<evidence type="ECO:0000256" key="3">
    <source>
        <dbReference type="ARBA" id="ARBA00019080"/>
    </source>
</evidence>
<dbReference type="Ensembl" id="ENSLLET00000001733.1">
    <property type="protein sequence ID" value="ENSLLEP00000001653.1"/>
    <property type="gene ID" value="ENSLLEG00000001088.1"/>
</dbReference>
<evidence type="ECO:0000256" key="7">
    <source>
        <dbReference type="SAM" id="MobiDB-lite"/>
    </source>
</evidence>
<name>A0A8C5LKX2_9ANUR</name>
<evidence type="ECO:0000256" key="4">
    <source>
        <dbReference type="ARBA" id="ARBA00022705"/>
    </source>
</evidence>
<reference evidence="10" key="2">
    <citation type="submission" date="2025-09" db="UniProtKB">
        <authorList>
            <consortium name="Ensembl"/>
        </authorList>
    </citation>
    <scope>IDENTIFICATION</scope>
</reference>
<feature type="region of interest" description="Disordered" evidence="7">
    <location>
        <begin position="109"/>
        <end position="219"/>
    </location>
</feature>
<comment type="subcellular location">
    <subcellularLocation>
        <location evidence="1 6">Nucleus</location>
    </subcellularLocation>
</comment>
<keyword evidence="4 6" id="KW-0235">DNA replication</keyword>
<dbReference type="PANTHER" id="PTHR14052:SF0">
    <property type="entry name" value="ORIGIN RECOGNITION COMPLEX SUBUNIT 2"/>
    <property type="match status" value="1"/>
</dbReference>
<dbReference type="AlphaFoldDB" id="A0A8C5LKX2"/>
<evidence type="ECO:0000256" key="1">
    <source>
        <dbReference type="ARBA" id="ARBA00004123"/>
    </source>
</evidence>
<accession>A0A8C5LKX2</accession>
<dbReference type="OrthoDB" id="20198at2759"/>
<sequence length="562" mass="63300">MSHDAVRRTKSLQVQFVADEDVLEHISDKREGVKPPISSAAPQRIVNVKKLIKNIDSLDDEPSELWKEQDYVDVLGVDVEDPQSNGTAAGGGEVYAFYTIKRSNKMAQLASEMARTPGKTVKFSTSPSPDKGTSPPASTKKQTGINKTPSKGKKKAFISTTPHRLRKRLTAPNLRSDSESDYSASNSDEDLVEETTQSKTPSKVSQTPGKTPTKKGKKKADNNLVEEYFEAHSSSKVFTSDRTLQKLHTPKLDQETLRKLLDQSPSAFAGDIESLNKQHEALFHKWMLQMHLGFNIILFGLGSKRNLLERFRTSLLQSSLHIVINGFFPSMTVKSILNSITEDALGHSGTFRSLLDQMDFIVQRFKDDTALELYLLIHNLDSQMLRGDKSQQLLAHLSSIPRVHLLASVDHINAPLMWDQSKQSLYNWLWYETTTYSSYVEETSYENSLLVKRSGALALSSLTHVLRSLTPNARGIFRLLAEYQLANKDNPSYSGLSFQDFYQQCREAFLVNSDLTLRAQLTEFRDHKLIRTKKGEDGVEYLVIPLDLGTLTDFLEMEYKEG</sequence>
<proteinExistence type="inferred from homology"/>
<comment type="similarity">
    <text evidence="2 6">Belongs to the ORC2 family.</text>
</comment>
<keyword evidence="5 6" id="KW-0539">Nucleus</keyword>
<reference evidence="10" key="1">
    <citation type="submission" date="2025-08" db="UniProtKB">
        <authorList>
            <consortium name="Ensembl"/>
        </authorList>
    </citation>
    <scope>IDENTIFICATION</scope>
</reference>
<dbReference type="Pfam" id="PF04084">
    <property type="entry name" value="RecA-like_ORC2"/>
    <property type="match status" value="1"/>
</dbReference>
<dbReference type="Pfam" id="PF24882">
    <property type="entry name" value="WHD_ORC2"/>
    <property type="match status" value="1"/>
</dbReference>
<dbReference type="Proteomes" id="UP000694569">
    <property type="component" value="Unplaced"/>
</dbReference>
<dbReference type="GO" id="GO:0005664">
    <property type="term" value="C:nuclear origin of replication recognition complex"/>
    <property type="evidence" value="ECO:0007669"/>
    <property type="project" value="UniProtKB-UniRule"/>
</dbReference>
<evidence type="ECO:0000313" key="11">
    <source>
        <dbReference type="Proteomes" id="UP000694569"/>
    </source>
</evidence>
<evidence type="ECO:0000259" key="9">
    <source>
        <dbReference type="Pfam" id="PF24882"/>
    </source>
</evidence>
<comment type="subunit">
    <text evidence="6">Component of the origin recognition complex (ORC).</text>
</comment>
<dbReference type="InterPro" id="IPR056773">
    <property type="entry name" value="WHD_ORC2"/>
</dbReference>
<dbReference type="PANTHER" id="PTHR14052">
    <property type="entry name" value="ORIGIN RECOGNITION COMPLEX SUBUNIT 2"/>
    <property type="match status" value="1"/>
</dbReference>
<dbReference type="InterPro" id="IPR056772">
    <property type="entry name" value="RecA-like_ORC2"/>
</dbReference>
<protein>
    <recommendedName>
        <fullName evidence="3 6">Origin recognition complex subunit 2</fullName>
    </recommendedName>
</protein>
<evidence type="ECO:0000256" key="6">
    <source>
        <dbReference type="RuleBase" id="RU368084"/>
    </source>
</evidence>
<keyword evidence="11" id="KW-1185">Reference proteome</keyword>
<evidence type="ECO:0000256" key="5">
    <source>
        <dbReference type="ARBA" id="ARBA00023242"/>
    </source>
</evidence>
<dbReference type="GO" id="GO:0003688">
    <property type="term" value="F:DNA replication origin binding"/>
    <property type="evidence" value="ECO:0007669"/>
    <property type="project" value="UniProtKB-UniRule"/>
</dbReference>
<dbReference type="GO" id="GO:0006260">
    <property type="term" value="P:DNA replication"/>
    <property type="evidence" value="ECO:0007669"/>
    <property type="project" value="UniProtKB-UniRule"/>
</dbReference>
<dbReference type="InterPro" id="IPR007220">
    <property type="entry name" value="ORC2"/>
</dbReference>
<feature type="compositionally biased region" description="Polar residues" evidence="7">
    <location>
        <begin position="135"/>
        <end position="149"/>
    </location>
</feature>
<feature type="domain" description="Origin recognition complex subunit 2 RecA-like" evidence="8">
    <location>
        <begin position="272"/>
        <end position="432"/>
    </location>
</feature>